<evidence type="ECO:0000259" key="1">
    <source>
        <dbReference type="PROSITE" id="PS51736"/>
    </source>
</evidence>
<organism evidence="2">
    <name type="scientific">Pseudarthrobacter sulfonivorans</name>
    <dbReference type="NCBI Taxonomy" id="121292"/>
    <lineage>
        <taxon>Bacteria</taxon>
        <taxon>Bacillati</taxon>
        <taxon>Actinomycetota</taxon>
        <taxon>Actinomycetes</taxon>
        <taxon>Micrococcales</taxon>
        <taxon>Micrococcaceae</taxon>
        <taxon>Pseudarthrobacter</taxon>
    </lineage>
</organism>
<evidence type="ECO:0000313" key="2">
    <source>
        <dbReference type="EMBL" id="ALV43604.1"/>
    </source>
</evidence>
<proteinExistence type="predicted"/>
<evidence type="ECO:0000313" key="3">
    <source>
        <dbReference type="Proteomes" id="UP000065151"/>
    </source>
</evidence>
<dbReference type="GO" id="GO:0000150">
    <property type="term" value="F:DNA strand exchange activity"/>
    <property type="evidence" value="ECO:0007669"/>
    <property type="project" value="InterPro"/>
</dbReference>
<dbReference type="SUPFAM" id="SSF53041">
    <property type="entry name" value="Resolvase-like"/>
    <property type="match status" value="1"/>
</dbReference>
<dbReference type="Pfam" id="PF00239">
    <property type="entry name" value="Resolvase"/>
    <property type="match status" value="1"/>
</dbReference>
<dbReference type="AlphaFoldDB" id="A0A0U3QT48"/>
<dbReference type="PROSITE" id="PS51736">
    <property type="entry name" value="RECOMBINASES_3"/>
    <property type="match status" value="1"/>
</dbReference>
<feature type="domain" description="Resolvase/invertase-type recombinase catalytic" evidence="1">
    <location>
        <begin position="1"/>
        <end position="88"/>
    </location>
</feature>
<gene>
    <name evidence="2" type="ORF">AU252_22520</name>
</gene>
<accession>A0A0U3QT48</accession>
<name>A0A0U3QT48_9MICC</name>
<dbReference type="KEGG" id="psul:AU252_22520"/>
<dbReference type="GO" id="GO:0003677">
    <property type="term" value="F:DNA binding"/>
    <property type="evidence" value="ECO:0007669"/>
    <property type="project" value="InterPro"/>
</dbReference>
<protein>
    <recommendedName>
        <fullName evidence="1">Resolvase/invertase-type recombinase catalytic domain-containing protein</fullName>
    </recommendedName>
</protein>
<dbReference type="EMBL" id="CP013747">
    <property type="protein sequence ID" value="ALV43604.1"/>
    <property type="molecule type" value="Genomic_DNA"/>
</dbReference>
<dbReference type="InterPro" id="IPR036162">
    <property type="entry name" value="Resolvase-like_N_sf"/>
</dbReference>
<dbReference type="STRING" id="121292.AU252_22520"/>
<dbReference type="Proteomes" id="UP000065151">
    <property type="component" value="Chromosome"/>
</dbReference>
<dbReference type="InterPro" id="IPR006119">
    <property type="entry name" value="Resolv_N"/>
</dbReference>
<sequence length="165" mass="18101">MAPRAGPVPLVVTNFDRLVRSLPDARDIIEDLAKRQVTLGIGGSVHDPTAPTVGGSSTSVLAMVAEFESDLITGSRRHAGRHSQTPAPRQQPKLSKSWEDHLISLYRGGQHTTTEIAALVNVARSTASSKERPYLRQRTVQDCPAPRVRIDETVFILFLRRSIQA</sequence>
<reference evidence="2 3" key="1">
    <citation type="submission" date="2015-12" db="EMBL/GenBank/DDBJ databases">
        <authorList>
            <person name="Shamseldin A."/>
            <person name="Moawad H."/>
            <person name="Abd El-Rahim W.M."/>
            <person name="Sadowsky M.J."/>
        </authorList>
    </citation>
    <scope>NUCLEOTIDE SEQUENCE [LARGE SCALE GENOMIC DNA]</scope>
    <source>
        <strain evidence="2 3">Ar51</strain>
    </source>
</reference>
<dbReference type="Gene3D" id="3.40.50.1390">
    <property type="entry name" value="Resolvase, N-terminal catalytic domain"/>
    <property type="match status" value="1"/>
</dbReference>